<accession>A0ACA9N5K7</accession>
<comment type="caution">
    <text evidence="1">The sequence shown here is derived from an EMBL/GenBank/DDBJ whole genome shotgun (WGS) entry which is preliminary data.</text>
</comment>
<dbReference type="EMBL" id="CAJVQC010011660">
    <property type="protein sequence ID" value="CAG8629800.1"/>
    <property type="molecule type" value="Genomic_DNA"/>
</dbReference>
<evidence type="ECO:0000313" key="1">
    <source>
        <dbReference type="EMBL" id="CAG8629800.1"/>
    </source>
</evidence>
<gene>
    <name evidence="1" type="ORF">RPERSI_LOCUS7057</name>
</gene>
<reference evidence="1" key="1">
    <citation type="submission" date="2021-06" db="EMBL/GenBank/DDBJ databases">
        <authorList>
            <person name="Kallberg Y."/>
            <person name="Tangrot J."/>
            <person name="Rosling A."/>
        </authorList>
    </citation>
    <scope>NUCLEOTIDE SEQUENCE</scope>
    <source>
        <strain evidence="1">MA461A</strain>
    </source>
</reference>
<organism evidence="1 2">
    <name type="scientific">Racocetra persica</name>
    <dbReference type="NCBI Taxonomy" id="160502"/>
    <lineage>
        <taxon>Eukaryota</taxon>
        <taxon>Fungi</taxon>
        <taxon>Fungi incertae sedis</taxon>
        <taxon>Mucoromycota</taxon>
        <taxon>Glomeromycotina</taxon>
        <taxon>Glomeromycetes</taxon>
        <taxon>Diversisporales</taxon>
        <taxon>Gigasporaceae</taxon>
        <taxon>Racocetra</taxon>
    </lineage>
</organism>
<dbReference type="Proteomes" id="UP000789920">
    <property type="component" value="Unassembled WGS sequence"/>
</dbReference>
<sequence>MTRCSKEWLDKKHIKLYDYSEFSGLKEVGRGGYGIVCKTVCKTAVKRLDSTVAIKRLIVEKNDEKTIQKFVKE</sequence>
<keyword evidence="2" id="KW-1185">Reference proteome</keyword>
<name>A0ACA9N5K7_9GLOM</name>
<protein>
    <submittedName>
        <fullName evidence="1">14698_t:CDS:1</fullName>
    </submittedName>
</protein>
<proteinExistence type="predicted"/>
<evidence type="ECO:0000313" key="2">
    <source>
        <dbReference type="Proteomes" id="UP000789920"/>
    </source>
</evidence>
<feature type="non-terminal residue" evidence="1">
    <location>
        <position position="73"/>
    </location>
</feature>